<evidence type="ECO:0000313" key="1">
    <source>
        <dbReference type="EMBL" id="KAF3445714.1"/>
    </source>
</evidence>
<dbReference type="AlphaFoldDB" id="A0A8K0MGR5"/>
<protein>
    <submittedName>
        <fullName evidence="1">Uncharacterized protein</fullName>
    </submittedName>
</protein>
<evidence type="ECO:0000313" key="2">
    <source>
        <dbReference type="Proteomes" id="UP000796880"/>
    </source>
</evidence>
<reference evidence="1" key="1">
    <citation type="submission" date="2020-03" db="EMBL/GenBank/DDBJ databases">
        <title>A high-quality chromosome-level genome assembly of a woody plant with both climbing and erect habits, Rhamnella rubrinervis.</title>
        <authorList>
            <person name="Lu Z."/>
            <person name="Yang Y."/>
            <person name="Zhu X."/>
            <person name="Sun Y."/>
        </authorList>
    </citation>
    <scope>NUCLEOTIDE SEQUENCE</scope>
    <source>
        <strain evidence="1">BYM</strain>
        <tissue evidence="1">Leaf</tissue>
    </source>
</reference>
<name>A0A8K0MGR5_9ROSA</name>
<proteinExistence type="predicted"/>
<dbReference type="EMBL" id="VOIH02000005">
    <property type="protein sequence ID" value="KAF3445714.1"/>
    <property type="molecule type" value="Genomic_DNA"/>
</dbReference>
<accession>A0A8K0MGR5</accession>
<keyword evidence="2" id="KW-1185">Reference proteome</keyword>
<dbReference type="Proteomes" id="UP000796880">
    <property type="component" value="Unassembled WGS sequence"/>
</dbReference>
<organism evidence="1 2">
    <name type="scientific">Rhamnella rubrinervis</name>
    <dbReference type="NCBI Taxonomy" id="2594499"/>
    <lineage>
        <taxon>Eukaryota</taxon>
        <taxon>Viridiplantae</taxon>
        <taxon>Streptophyta</taxon>
        <taxon>Embryophyta</taxon>
        <taxon>Tracheophyta</taxon>
        <taxon>Spermatophyta</taxon>
        <taxon>Magnoliopsida</taxon>
        <taxon>eudicotyledons</taxon>
        <taxon>Gunneridae</taxon>
        <taxon>Pentapetalae</taxon>
        <taxon>rosids</taxon>
        <taxon>fabids</taxon>
        <taxon>Rosales</taxon>
        <taxon>Rhamnaceae</taxon>
        <taxon>rhamnoid group</taxon>
        <taxon>Rhamneae</taxon>
        <taxon>Rhamnella</taxon>
    </lineage>
</organism>
<gene>
    <name evidence="1" type="ORF">FNV43_RR10890</name>
</gene>
<sequence>MNHFNCWIEEFWQSMSTPIGSGDGSKLNGSGSAWLEQNLGGSEIRPLNYVALAGEVQKGWRRFPGVYLWLNFEVQPRVLCCWKEQSRKCEDLKISESEELGGGHEKERKQEKDALAFLELLMSDCSDPKHGSFWVPPPNSLFLFHLS</sequence>
<comment type="caution">
    <text evidence="1">The sequence shown here is derived from an EMBL/GenBank/DDBJ whole genome shotgun (WGS) entry which is preliminary data.</text>
</comment>